<name>A0ABR2JPQ2_9EUKA</name>
<evidence type="ECO:0000313" key="3">
    <source>
        <dbReference type="Proteomes" id="UP001470230"/>
    </source>
</evidence>
<accession>A0ABR2JPQ2</accession>
<proteinExistence type="predicted"/>
<evidence type="ECO:0000256" key="1">
    <source>
        <dbReference type="SAM" id="MobiDB-lite"/>
    </source>
</evidence>
<evidence type="ECO:0000313" key="2">
    <source>
        <dbReference type="EMBL" id="KAK8880413.1"/>
    </source>
</evidence>
<dbReference type="EMBL" id="JAPFFF010000010">
    <property type="protein sequence ID" value="KAK8880413.1"/>
    <property type="molecule type" value="Genomic_DNA"/>
</dbReference>
<keyword evidence="3" id="KW-1185">Reference proteome</keyword>
<dbReference type="Proteomes" id="UP001470230">
    <property type="component" value="Unassembled WGS sequence"/>
</dbReference>
<reference evidence="2 3" key="1">
    <citation type="submission" date="2024-04" db="EMBL/GenBank/DDBJ databases">
        <title>Tritrichomonas musculus Genome.</title>
        <authorList>
            <person name="Alves-Ferreira E."/>
            <person name="Grigg M."/>
            <person name="Lorenzi H."/>
            <person name="Galac M."/>
        </authorList>
    </citation>
    <scope>NUCLEOTIDE SEQUENCE [LARGE SCALE GENOMIC DNA]</scope>
    <source>
        <strain evidence="2 3">EAF2021</strain>
    </source>
</reference>
<feature type="compositionally biased region" description="Polar residues" evidence="1">
    <location>
        <begin position="33"/>
        <end position="42"/>
    </location>
</feature>
<organism evidence="2 3">
    <name type="scientific">Tritrichomonas musculus</name>
    <dbReference type="NCBI Taxonomy" id="1915356"/>
    <lineage>
        <taxon>Eukaryota</taxon>
        <taxon>Metamonada</taxon>
        <taxon>Parabasalia</taxon>
        <taxon>Tritrichomonadida</taxon>
        <taxon>Tritrichomonadidae</taxon>
        <taxon>Tritrichomonas</taxon>
    </lineage>
</organism>
<feature type="compositionally biased region" description="Basic and acidic residues" evidence="1">
    <location>
        <begin position="9"/>
        <end position="20"/>
    </location>
</feature>
<sequence>MSKSNYPHFEQDSFLKKDENSTTTVIVDENPPQKANSRNPINPTINISQKEMKEYIEENKELYGSLIQFLNNLDNNENYFQDLINIICQQKGEENYHKFEEFLQLITAISNNYHREKSFFEKIYQILEHYEVQIKQTFSNKELFDIFQSNKKILLFLFQKEIITIDDYIYNELQYKIERNGNRYYHFFYPEIKKFIGEEKTNDIEKELVSINSDIFDRFEEKRQEGENDSFICSLIREDSVEKFVEYVIRANIPLKSDVIPSLFETNSFLIENKSTTLIEYSAFFGAIQIFQYLRLNEVELKPSLI</sequence>
<comment type="caution">
    <text evidence="2">The sequence shown here is derived from an EMBL/GenBank/DDBJ whole genome shotgun (WGS) entry which is preliminary data.</text>
</comment>
<protein>
    <submittedName>
        <fullName evidence="2">Uncharacterized protein</fullName>
    </submittedName>
</protein>
<gene>
    <name evidence="2" type="ORF">M9Y10_003085</name>
</gene>
<feature type="region of interest" description="Disordered" evidence="1">
    <location>
        <begin position="1"/>
        <end position="42"/>
    </location>
</feature>